<reference evidence="1 2" key="1">
    <citation type="submission" date="2019-05" db="EMBL/GenBank/DDBJ databases">
        <authorList>
            <consortium name="Pathogen Informatics"/>
        </authorList>
    </citation>
    <scope>NUCLEOTIDE SEQUENCE [LARGE SCALE GENOMIC DNA]</scope>
    <source>
        <strain evidence="1 2">NM319</strain>
    </source>
</reference>
<dbReference type="RefSeq" id="WP_135709201.1">
    <property type="nucleotide sequence ID" value="NZ_CABFKI010000002.1"/>
</dbReference>
<evidence type="ECO:0000313" key="2">
    <source>
        <dbReference type="Proteomes" id="UP000308167"/>
    </source>
</evidence>
<dbReference type="EMBL" id="CABFKI010000002">
    <property type="protein sequence ID" value="VTU06337.1"/>
    <property type="molecule type" value="Genomic_DNA"/>
</dbReference>
<dbReference type="GeneID" id="86154738"/>
<organism evidence="1 2">
    <name type="scientific">Actinobacillus porcinus</name>
    <dbReference type="NCBI Taxonomy" id="51048"/>
    <lineage>
        <taxon>Bacteria</taxon>
        <taxon>Pseudomonadati</taxon>
        <taxon>Pseudomonadota</taxon>
        <taxon>Gammaproteobacteria</taxon>
        <taxon>Pasteurellales</taxon>
        <taxon>Pasteurellaceae</taxon>
        <taxon>Actinobacillus</taxon>
    </lineage>
</organism>
<evidence type="ECO:0000313" key="1">
    <source>
        <dbReference type="EMBL" id="VTU06337.1"/>
    </source>
</evidence>
<gene>
    <name evidence="1" type="ORF">SAMEA1410922_00332</name>
</gene>
<accession>A0ABY6TI02</accession>
<proteinExistence type="predicted"/>
<sequence>MLAFNPFNPHVEICPNCHWKNKLLITSDVVFTVKTCPNCQTSTVIKPLSELSWLEQKYLKYYNRTVLKQHRY</sequence>
<name>A0ABY6TI02_9PAST</name>
<keyword evidence="2" id="KW-1185">Reference proteome</keyword>
<dbReference type="Proteomes" id="UP000308167">
    <property type="component" value="Unassembled WGS sequence"/>
</dbReference>
<comment type="caution">
    <text evidence="1">The sequence shown here is derived from an EMBL/GenBank/DDBJ whole genome shotgun (WGS) entry which is preliminary data.</text>
</comment>
<protein>
    <submittedName>
        <fullName evidence="1">Uncharacterized protein</fullName>
    </submittedName>
</protein>